<dbReference type="GO" id="GO:0003729">
    <property type="term" value="F:mRNA binding"/>
    <property type="evidence" value="ECO:0007669"/>
    <property type="project" value="TreeGrafter"/>
</dbReference>
<reference evidence="7" key="1">
    <citation type="submission" date="2020-12" db="EMBL/GenBank/DDBJ databases">
        <authorList>
            <consortium name="Molecular Ecology Group"/>
        </authorList>
    </citation>
    <scope>NUCLEOTIDE SEQUENCE</scope>
    <source>
        <strain evidence="7">TBG_1078</strain>
    </source>
</reference>
<dbReference type="Proteomes" id="UP000645828">
    <property type="component" value="Unassembled WGS sequence"/>
</dbReference>
<dbReference type="Pfam" id="PF01246">
    <property type="entry name" value="Ribosomal_L24e"/>
    <property type="match status" value="1"/>
</dbReference>
<dbReference type="PANTHER" id="PTHR10792:SF1">
    <property type="entry name" value="RIBOSOMAL PROTEIN L24"/>
    <property type="match status" value="1"/>
</dbReference>
<keyword evidence="3" id="KW-0687">Ribonucleoprotein</keyword>
<comment type="caution">
    <text evidence="7">The sequence shown here is derived from an EMBL/GenBank/DDBJ whole genome shotgun (WGS) entry which is preliminary data.</text>
</comment>
<dbReference type="SMART" id="SM00746">
    <property type="entry name" value="TRASH"/>
    <property type="match status" value="1"/>
</dbReference>
<evidence type="ECO:0000256" key="3">
    <source>
        <dbReference type="ARBA" id="ARBA00023274"/>
    </source>
</evidence>
<keyword evidence="2" id="KW-0689">Ribosomal protein</keyword>
<proteinExistence type="inferred from homology"/>
<feature type="domain" description="TRASH" evidence="6">
    <location>
        <begin position="6"/>
        <end position="44"/>
    </location>
</feature>
<dbReference type="GO" id="GO:0022625">
    <property type="term" value="C:cytosolic large ribosomal subunit"/>
    <property type="evidence" value="ECO:0007669"/>
    <property type="project" value="TreeGrafter"/>
</dbReference>
<evidence type="ECO:0000259" key="6">
    <source>
        <dbReference type="SMART" id="SM00746"/>
    </source>
</evidence>
<evidence type="ECO:0000256" key="4">
    <source>
        <dbReference type="ARBA" id="ARBA00040612"/>
    </source>
</evidence>
<dbReference type="InterPro" id="IPR038630">
    <property type="entry name" value="L24e/L24_sf"/>
</dbReference>
<dbReference type="GO" id="GO:0002181">
    <property type="term" value="P:cytoplasmic translation"/>
    <property type="evidence" value="ECO:0007669"/>
    <property type="project" value="TreeGrafter"/>
</dbReference>
<evidence type="ECO:0000313" key="8">
    <source>
        <dbReference type="Proteomes" id="UP000645828"/>
    </source>
</evidence>
<name>A0A811YA25_NYCPR</name>
<dbReference type="InterPro" id="IPR011017">
    <property type="entry name" value="TRASH_dom"/>
</dbReference>
<evidence type="ECO:0000313" key="7">
    <source>
        <dbReference type="EMBL" id="CAD7671161.1"/>
    </source>
</evidence>
<evidence type="ECO:0000256" key="2">
    <source>
        <dbReference type="ARBA" id="ARBA00022980"/>
    </source>
</evidence>
<comment type="similarity">
    <text evidence="1">Belongs to the eukaryotic ribosomal protein eL24 family.</text>
</comment>
<evidence type="ECO:0000256" key="5">
    <source>
        <dbReference type="ARBA" id="ARBA00041213"/>
    </source>
</evidence>
<gene>
    <name evidence="7" type="ORF">NYPRO_LOCUS3956</name>
</gene>
<dbReference type="PANTHER" id="PTHR10792">
    <property type="entry name" value="60S RIBOSOMAL PROTEIN L24"/>
    <property type="match status" value="1"/>
</dbReference>
<keyword evidence="8" id="KW-1185">Reference proteome</keyword>
<organism evidence="7 8">
    <name type="scientific">Nyctereutes procyonoides</name>
    <name type="common">Raccoon dog</name>
    <name type="synonym">Canis procyonoides</name>
    <dbReference type="NCBI Taxonomy" id="34880"/>
    <lineage>
        <taxon>Eukaryota</taxon>
        <taxon>Metazoa</taxon>
        <taxon>Chordata</taxon>
        <taxon>Craniata</taxon>
        <taxon>Vertebrata</taxon>
        <taxon>Euteleostomi</taxon>
        <taxon>Mammalia</taxon>
        <taxon>Eutheria</taxon>
        <taxon>Laurasiatheria</taxon>
        <taxon>Carnivora</taxon>
        <taxon>Caniformia</taxon>
        <taxon>Canidae</taxon>
        <taxon>Nyctereutes</taxon>
    </lineage>
</organism>
<dbReference type="CDD" id="cd00472">
    <property type="entry name" value="Ribosomal_L24e_L24"/>
    <property type="match status" value="1"/>
</dbReference>
<sequence>MKVELCSFSEYKIYPRHGKPNAKTDRKVFQFLNAKCQLSFLLQRNPQQINWTILYRRKHKKGQSEEIQKTRTWYTVKFQKTITGSTRTIRIAKEPKEAKQTSKKTAMAASEFPLKAKQKTVKPVKVSAHWVGGKCKVGGSDV</sequence>
<evidence type="ECO:0000256" key="1">
    <source>
        <dbReference type="ARBA" id="ARBA00005647"/>
    </source>
</evidence>
<accession>A0A811YA25</accession>
<dbReference type="SUPFAM" id="SSF57716">
    <property type="entry name" value="Glucocorticoid receptor-like (DNA-binding domain)"/>
    <property type="match status" value="1"/>
</dbReference>
<dbReference type="EMBL" id="CAJHUB010000661">
    <property type="protein sequence ID" value="CAD7671161.1"/>
    <property type="molecule type" value="Genomic_DNA"/>
</dbReference>
<dbReference type="FunFam" id="2.30.170.20:FF:000002">
    <property type="entry name" value="60S ribosomal protein L24"/>
    <property type="match status" value="1"/>
</dbReference>
<dbReference type="AlphaFoldDB" id="A0A811YA25"/>
<dbReference type="InterPro" id="IPR000988">
    <property type="entry name" value="Ribosomal_eL24-rel_N"/>
</dbReference>
<dbReference type="Gene3D" id="2.30.170.20">
    <property type="entry name" value="Ribosomal protein L24e"/>
    <property type="match status" value="1"/>
</dbReference>
<dbReference type="GO" id="GO:0003735">
    <property type="term" value="F:structural constituent of ribosome"/>
    <property type="evidence" value="ECO:0007669"/>
    <property type="project" value="InterPro"/>
</dbReference>
<protein>
    <recommendedName>
        <fullName evidence="4">Large ribosomal subunit protein eL24</fullName>
    </recommendedName>
    <alternativeName>
        <fullName evidence="5">60S ribosomal protein L24</fullName>
    </alternativeName>
</protein>
<dbReference type="InterPro" id="IPR056366">
    <property type="entry name" value="Ribosomal_eL24"/>
</dbReference>